<evidence type="ECO:0000256" key="5">
    <source>
        <dbReference type="ARBA" id="ARBA00022989"/>
    </source>
</evidence>
<keyword evidence="6" id="KW-0472">Membrane</keyword>
<evidence type="ECO:0000256" key="2">
    <source>
        <dbReference type="ARBA" id="ARBA00007104"/>
    </source>
</evidence>
<evidence type="ECO:0000256" key="7">
    <source>
        <dbReference type="RuleBase" id="RU003827"/>
    </source>
</evidence>
<keyword evidence="3 7" id="KW-0812">Transmembrane</keyword>
<keyword evidence="5" id="KW-1133">Transmembrane helix</keyword>
<feature type="chain" id="PRO_5020343337" description="GOLD domain-containing protein" evidence="8">
    <location>
        <begin position="18"/>
        <end position="215"/>
    </location>
</feature>
<dbReference type="AlphaFoldDB" id="A0A4T0J613"/>
<sequence>MMKLILILVAMFQLSYGLHFYMDSNDRKCFLEEVPADTLVSGKYKAEEFNLQTKEWVTANDVGVLIQVEETEEKHPVVNSKGPSTGSFMFTSHLAGDHTVCLSTNSSINTGWYQGNPSIRIHLDMAIGAIKHDESADLNHIQSLTNRIRDLNAKLIDVRKEQQFQRDREVEFREISDMTNKRTITWSILQMIVIAGACYWQSTHLRGFFNEKKLR</sequence>
<evidence type="ECO:0000259" key="9">
    <source>
        <dbReference type="PROSITE" id="PS50866"/>
    </source>
</evidence>
<dbReference type="GO" id="GO:0016020">
    <property type="term" value="C:membrane"/>
    <property type="evidence" value="ECO:0007669"/>
    <property type="project" value="UniProtKB-SubCell"/>
</dbReference>
<proteinExistence type="inferred from homology"/>
<feature type="domain" description="GOLD" evidence="9">
    <location>
        <begin position="27"/>
        <end position="125"/>
    </location>
</feature>
<protein>
    <recommendedName>
        <fullName evidence="9">GOLD domain-containing protein</fullName>
    </recommendedName>
</protein>
<evidence type="ECO:0000313" key="11">
    <source>
        <dbReference type="Proteomes" id="UP000310689"/>
    </source>
</evidence>
<evidence type="ECO:0000256" key="4">
    <source>
        <dbReference type="ARBA" id="ARBA00022729"/>
    </source>
</evidence>
<evidence type="ECO:0000256" key="3">
    <source>
        <dbReference type="ARBA" id="ARBA00022692"/>
    </source>
</evidence>
<dbReference type="SMART" id="SM01190">
    <property type="entry name" value="EMP24_GP25L"/>
    <property type="match status" value="1"/>
</dbReference>
<organism evidence="10 11">
    <name type="scientific">Wallemia ichthyophaga</name>
    <dbReference type="NCBI Taxonomy" id="245174"/>
    <lineage>
        <taxon>Eukaryota</taxon>
        <taxon>Fungi</taxon>
        <taxon>Dikarya</taxon>
        <taxon>Basidiomycota</taxon>
        <taxon>Wallemiomycotina</taxon>
        <taxon>Wallemiomycetes</taxon>
        <taxon>Wallemiales</taxon>
        <taxon>Wallemiaceae</taxon>
        <taxon>Wallemia</taxon>
    </lineage>
</organism>
<name>A0A4T0J613_WALIC</name>
<dbReference type="EMBL" id="SPOI01000083">
    <property type="protein sequence ID" value="TIB37953.1"/>
    <property type="molecule type" value="Genomic_DNA"/>
</dbReference>
<dbReference type="Proteomes" id="UP000310689">
    <property type="component" value="Unassembled WGS sequence"/>
</dbReference>
<evidence type="ECO:0000313" key="10">
    <source>
        <dbReference type="EMBL" id="TIB37953.1"/>
    </source>
</evidence>
<comment type="similarity">
    <text evidence="2 7">Belongs to the EMP24/GP25L family.</text>
</comment>
<reference evidence="10 11" key="1">
    <citation type="submission" date="2019-03" db="EMBL/GenBank/DDBJ databases">
        <title>Sequencing 23 genomes of Wallemia ichthyophaga.</title>
        <authorList>
            <person name="Gostincar C."/>
        </authorList>
    </citation>
    <scope>NUCLEOTIDE SEQUENCE [LARGE SCALE GENOMIC DNA]</scope>
    <source>
        <strain evidence="10 11">EXF-6200</strain>
    </source>
</reference>
<evidence type="ECO:0000256" key="8">
    <source>
        <dbReference type="SAM" id="SignalP"/>
    </source>
</evidence>
<dbReference type="PANTHER" id="PTHR22811">
    <property type="entry name" value="TRANSMEMBRANE EMP24 DOMAIN-CONTAINING PROTEIN"/>
    <property type="match status" value="1"/>
</dbReference>
<dbReference type="PROSITE" id="PS50866">
    <property type="entry name" value="GOLD"/>
    <property type="match status" value="1"/>
</dbReference>
<keyword evidence="4 8" id="KW-0732">Signal</keyword>
<dbReference type="Pfam" id="PF01105">
    <property type="entry name" value="EMP24_GP25L"/>
    <property type="match status" value="1"/>
</dbReference>
<accession>A0A4T0J613</accession>
<feature type="signal peptide" evidence="8">
    <location>
        <begin position="1"/>
        <end position="17"/>
    </location>
</feature>
<dbReference type="InterPro" id="IPR009038">
    <property type="entry name" value="GOLD_dom"/>
</dbReference>
<evidence type="ECO:0000256" key="1">
    <source>
        <dbReference type="ARBA" id="ARBA00004479"/>
    </source>
</evidence>
<dbReference type="InterPro" id="IPR015720">
    <property type="entry name" value="Emp24-like"/>
</dbReference>
<evidence type="ECO:0000256" key="6">
    <source>
        <dbReference type="ARBA" id="ARBA00023136"/>
    </source>
</evidence>
<gene>
    <name evidence="10" type="ORF">E3P86_01955</name>
</gene>
<comment type="subcellular location">
    <subcellularLocation>
        <location evidence="1 7">Membrane</location>
        <topology evidence="1 7">Single-pass type I membrane protein</topology>
    </subcellularLocation>
</comment>
<comment type="caution">
    <text evidence="10">The sequence shown here is derived from an EMBL/GenBank/DDBJ whole genome shotgun (WGS) entry which is preliminary data.</text>
</comment>